<reference evidence="2" key="1">
    <citation type="submission" date="2022-09" db="EMBL/GenBank/DDBJ databases">
        <title>Whole genome shotgun sequence of Streptomyces albidoflavus NBRC 12854.</title>
        <authorList>
            <person name="Komaki H."/>
            <person name="Tamura T."/>
        </authorList>
    </citation>
    <scope>NUCLEOTIDE SEQUENCE</scope>
    <source>
        <strain evidence="2">NBRC 12854</strain>
    </source>
</reference>
<organism evidence="2 3">
    <name type="scientific">Streptomyces albidoflavus</name>
    <dbReference type="NCBI Taxonomy" id="1886"/>
    <lineage>
        <taxon>Bacteria</taxon>
        <taxon>Bacillati</taxon>
        <taxon>Actinomycetota</taxon>
        <taxon>Actinomycetes</taxon>
        <taxon>Kitasatosporales</taxon>
        <taxon>Streptomycetaceae</taxon>
        <taxon>Streptomyces</taxon>
        <taxon>Streptomyces albidoflavus group</taxon>
    </lineage>
</organism>
<accession>A0AA37C086</accession>
<dbReference type="Proteomes" id="UP001051844">
    <property type="component" value="Unassembled WGS sequence"/>
</dbReference>
<feature type="compositionally biased region" description="Low complexity" evidence="1">
    <location>
        <begin position="70"/>
        <end position="86"/>
    </location>
</feature>
<feature type="region of interest" description="Disordered" evidence="1">
    <location>
        <begin position="33"/>
        <end position="95"/>
    </location>
</feature>
<sequence>MPSATDRRGRAVSRRGGLAARLLPGRLLAGRTGAAALRPGGPAAPAASDPRVSQPRRPRPGGGLRRAARRLLTLTTGALRQSGGPLRRLRARRPG</sequence>
<dbReference type="AlphaFoldDB" id="A0AA37C086"/>
<proteinExistence type="predicted"/>
<protein>
    <submittedName>
        <fullName evidence="2">Uncharacterized protein</fullName>
    </submittedName>
</protein>
<name>A0AA37C086_9ACTN</name>
<evidence type="ECO:0000313" key="3">
    <source>
        <dbReference type="Proteomes" id="UP001051844"/>
    </source>
</evidence>
<feature type="compositionally biased region" description="Low complexity" evidence="1">
    <location>
        <begin position="33"/>
        <end position="51"/>
    </location>
</feature>
<evidence type="ECO:0000256" key="1">
    <source>
        <dbReference type="SAM" id="MobiDB-lite"/>
    </source>
</evidence>
<evidence type="ECO:0000313" key="2">
    <source>
        <dbReference type="EMBL" id="GHI48071.1"/>
    </source>
</evidence>
<gene>
    <name evidence="2" type="ORF">ScoT_42450</name>
</gene>
<dbReference type="EMBL" id="BNDZ01000005">
    <property type="protein sequence ID" value="GHI48071.1"/>
    <property type="molecule type" value="Genomic_DNA"/>
</dbReference>
<comment type="caution">
    <text evidence="2">The sequence shown here is derived from an EMBL/GenBank/DDBJ whole genome shotgun (WGS) entry which is preliminary data.</text>
</comment>